<dbReference type="CDD" id="cd00130">
    <property type="entry name" value="PAS"/>
    <property type="match status" value="1"/>
</dbReference>
<evidence type="ECO:0000256" key="8">
    <source>
        <dbReference type="ARBA" id="ARBA00022777"/>
    </source>
</evidence>
<dbReference type="NCBIfam" id="TIGR00229">
    <property type="entry name" value="sensory_box"/>
    <property type="match status" value="1"/>
</dbReference>
<name>A0A2M8HAV7_9GAMM</name>
<dbReference type="InterPro" id="IPR003594">
    <property type="entry name" value="HATPase_dom"/>
</dbReference>
<dbReference type="GO" id="GO:0000155">
    <property type="term" value="F:phosphorelay sensor kinase activity"/>
    <property type="evidence" value="ECO:0007669"/>
    <property type="project" value="InterPro"/>
</dbReference>
<dbReference type="SUPFAM" id="SSF55785">
    <property type="entry name" value="PYP-like sensor domain (PAS domain)"/>
    <property type="match status" value="1"/>
</dbReference>
<comment type="catalytic activity">
    <reaction evidence="1">
        <text>ATP + protein L-histidine = ADP + protein N-phospho-L-histidine.</text>
        <dbReference type="EC" id="2.7.13.3"/>
    </reaction>
</comment>
<evidence type="ECO:0000256" key="2">
    <source>
        <dbReference type="ARBA" id="ARBA00004141"/>
    </source>
</evidence>
<dbReference type="PROSITE" id="PS50885">
    <property type="entry name" value="HAMP"/>
    <property type="match status" value="1"/>
</dbReference>
<evidence type="ECO:0000256" key="12">
    <source>
        <dbReference type="ARBA" id="ARBA00023136"/>
    </source>
</evidence>
<protein>
    <recommendedName>
        <fullName evidence="3">histidine kinase</fullName>
        <ecNumber evidence="3">2.7.13.3</ecNumber>
    </recommendedName>
</protein>
<evidence type="ECO:0000313" key="18">
    <source>
        <dbReference type="Proteomes" id="UP000232060"/>
    </source>
</evidence>
<evidence type="ECO:0000256" key="9">
    <source>
        <dbReference type="ARBA" id="ARBA00022840"/>
    </source>
</evidence>
<dbReference type="Gene3D" id="3.30.565.10">
    <property type="entry name" value="Histidine kinase-like ATPase, C-terminal domain"/>
    <property type="match status" value="1"/>
</dbReference>
<dbReference type="SMART" id="SM00091">
    <property type="entry name" value="PAS"/>
    <property type="match status" value="1"/>
</dbReference>
<evidence type="ECO:0000256" key="13">
    <source>
        <dbReference type="SAM" id="Coils"/>
    </source>
</evidence>
<evidence type="ECO:0000256" key="4">
    <source>
        <dbReference type="ARBA" id="ARBA00022553"/>
    </source>
</evidence>
<dbReference type="CDD" id="cd06225">
    <property type="entry name" value="HAMP"/>
    <property type="match status" value="1"/>
</dbReference>
<keyword evidence="18" id="KW-1185">Reference proteome</keyword>
<evidence type="ECO:0000256" key="5">
    <source>
        <dbReference type="ARBA" id="ARBA00022679"/>
    </source>
</evidence>
<dbReference type="Pfam" id="PF02518">
    <property type="entry name" value="HATPase_c"/>
    <property type="match status" value="1"/>
</dbReference>
<evidence type="ECO:0000256" key="6">
    <source>
        <dbReference type="ARBA" id="ARBA00022692"/>
    </source>
</evidence>
<keyword evidence="4" id="KW-0597">Phosphoprotein</keyword>
<proteinExistence type="predicted"/>
<dbReference type="InterPro" id="IPR036097">
    <property type="entry name" value="HisK_dim/P_sf"/>
</dbReference>
<evidence type="ECO:0000256" key="10">
    <source>
        <dbReference type="ARBA" id="ARBA00022989"/>
    </source>
</evidence>
<dbReference type="CDD" id="cd00075">
    <property type="entry name" value="HATPase"/>
    <property type="match status" value="1"/>
</dbReference>
<keyword evidence="11" id="KW-0902">Two-component regulatory system</keyword>
<dbReference type="SUPFAM" id="SSF47384">
    <property type="entry name" value="Homodimeric domain of signal transducing histidine kinase"/>
    <property type="match status" value="1"/>
</dbReference>
<keyword evidence="12 14" id="KW-0472">Membrane</keyword>
<keyword evidence="13" id="KW-0175">Coiled coil</keyword>
<evidence type="ECO:0000256" key="11">
    <source>
        <dbReference type="ARBA" id="ARBA00023012"/>
    </source>
</evidence>
<dbReference type="PRINTS" id="PR00344">
    <property type="entry name" value="BCTRLSENSOR"/>
</dbReference>
<keyword evidence="10 14" id="KW-1133">Transmembrane helix</keyword>
<dbReference type="InterPro" id="IPR000014">
    <property type="entry name" value="PAS"/>
</dbReference>
<keyword evidence="8 17" id="KW-0418">Kinase</keyword>
<dbReference type="Proteomes" id="UP000232060">
    <property type="component" value="Unassembled WGS sequence"/>
</dbReference>
<keyword evidence="5" id="KW-0808">Transferase</keyword>
<dbReference type="GO" id="GO:0007234">
    <property type="term" value="P:osmosensory signaling via phosphorelay pathway"/>
    <property type="evidence" value="ECO:0007669"/>
    <property type="project" value="TreeGrafter"/>
</dbReference>
<dbReference type="InterPro" id="IPR036890">
    <property type="entry name" value="HATPase_C_sf"/>
</dbReference>
<accession>A0A2M8HAV7</accession>
<dbReference type="PROSITE" id="PS50109">
    <property type="entry name" value="HIS_KIN"/>
    <property type="match status" value="1"/>
</dbReference>
<feature type="coiled-coil region" evidence="13">
    <location>
        <begin position="358"/>
        <end position="403"/>
    </location>
</feature>
<dbReference type="InterPro" id="IPR050351">
    <property type="entry name" value="BphY/WalK/GraS-like"/>
</dbReference>
<dbReference type="InterPro" id="IPR004358">
    <property type="entry name" value="Sig_transdc_His_kin-like_C"/>
</dbReference>
<dbReference type="InterPro" id="IPR005467">
    <property type="entry name" value="His_kinase_dom"/>
</dbReference>
<comment type="subcellular location">
    <subcellularLocation>
        <location evidence="2">Membrane</location>
        <topology evidence="2">Multi-pass membrane protein</topology>
    </subcellularLocation>
</comment>
<dbReference type="Pfam" id="PF13426">
    <property type="entry name" value="PAS_9"/>
    <property type="match status" value="1"/>
</dbReference>
<dbReference type="Gene3D" id="3.30.450.20">
    <property type="entry name" value="PAS domain"/>
    <property type="match status" value="1"/>
</dbReference>
<dbReference type="GO" id="GO:0030295">
    <property type="term" value="F:protein kinase activator activity"/>
    <property type="evidence" value="ECO:0007669"/>
    <property type="project" value="TreeGrafter"/>
</dbReference>
<evidence type="ECO:0000256" key="3">
    <source>
        <dbReference type="ARBA" id="ARBA00012438"/>
    </source>
</evidence>
<evidence type="ECO:0000259" key="16">
    <source>
        <dbReference type="PROSITE" id="PS50885"/>
    </source>
</evidence>
<evidence type="ECO:0000256" key="7">
    <source>
        <dbReference type="ARBA" id="ARBA00022741"/>
    </source>
</evidence>
<dbReference type="PANTHER" id="PTHR42878">
    <property type="entry name" value="TWO-COMPONENT HISTIDINE KINASE"/>
    <property type="match status" value="1"/>
</dbReference>
<dbReference type="GO" id="GO:0000156">
    <property type="term" value="F:phosphorelay response regulator activity"/>
    <property type="evidence" value="ECO:0007669"/>
    <property type="project" value="TreeGrafter"/>
</dbReference>
<dbReference type="GO" id="GO:0005524">
    <property type="term" value="F:ATP binding"/>
    <property type="evidence" value="ECO:0007669"/>
    <property type="project" value="UniProtKB-KW"/>
</dbReference>
<comment type="caution">
    <text evidence="17">The sequence shown here is derived from an EMBL/GenBank/DDBJ whole genome shotgun (WGS) entry which is preliminary data.</text>
</comment>
<sequence length="652" mass="73312">MSGLLSKAVSQNGLSYRLLSYILVCSTVLALIITVLQLAWDYNKDVAVIEDSIDQIEASFLQPISASLWNLDEEQVKVQIEGIMNLPNMQFVLVKEMLGNTEVPLLSQGVERESYDISREFNLTYQGEVVGKLFVAASLEQIYQRLIEKSVLIMVSQTIKTLVVSFCILVIIYYLVIRHINSIVGYAQTLSPDKLTVKLTLEGRPLPRKKPDEFDTLAATLNQMRTRLNDEFAARHRAADQLQQERDFSATLINSANMVICCMEPDLTIASINPAAIMLTGYHHQELLQHNWLDLFVSQEHRQALATTLAEQGSIEDREIIMHDQQGNELVLQWTFAPFYEGPTLKYLIGFGYDITRLKKVEREITLFNEQLESKVAERTRSLREANDQLGKAYDDLKQAQQTLVESEKMASLGSLVAGVAHEINTPIGISVTASSYLQERVADFKQHIEAKQLSRSYLNEFTVNLDESMQLLQGNLRRASELIASFKQVAVDQSSEARYNFSLADNLHQVVVSLGHKLKKAQCEVDIQCDPKLTLYSFPGSFTQIYSNLILNSINHGFDGWDRPKKISIKVAQQGDELIIDYSDNGRGIPPEILPRIFDPFVTTKRGHGGSGLGTHIIYNLVVQLLRGRINCASEPGQGAQFHISLPIPHN</sequence>
<dbReference type="GO" id="GO:0016020">
    <property type="term" value="C:membrane"/>
    <property type="evidence" value="ECO:0007669"/>
    <property type="project" value="UniProtKB-SubCell"/>
</dbReference>
<feature type="domain" description="HAMP" evidence="16">
    <location>
        <begin position="174"/>
        <end position="233"/>
    </location>
</feature>
<dbReference type="RefSeq" id="WP_100859428.1">
    <property type="nucleotide sequence ID" value="NZ_PGCP01000011.1"/>
</dbReference>
<dbReference type="SMART" id="SM00304">
    <property type="entry name" value="HAMP"/>
    <property type="match status" value="1"/>
</dbReference>
<dbReference type="Gene3D" id="6.10.340.10">
    <property type="match status" value="1"/>
</dbReference>
<keyword evidence="9" id="KW-0067">ATP-binding</keyword>
<keyword evidence="7" id="KW-0547">Nucleotide-binding</keyword>
<gene>
    <name evidence="17" type="ORF">CUC44_07920</name>
</gene>
<organism evidence="17 18">
    <name type="scientific">Aeromonas lusitana</name>
    <dbReference type="NCBI Taxonomy" id="931529"/>
    <lineage>
        <taxon>Bacteria</taxon>
        <taxon>Pseudomonadati</taxon>
        <taxon>Pseudomonadota</taxon>
        <taxon>Gammaproteobacteria</taxon>
        <taxon>Aeromonadales</taxon>
        <taxon>Aeromonadaceae</taxon>
        <taxon>Aeromonas</taxon>
    </lineage>
</organism>
<dbReference type="Pfam" id="PF17149">
    <property type="entry name" value="CHASE5"/>
    <property type="match status" value="1"/>
</dbReference>
<dbReference type="SMART" id="SM00387">
    <property type="entry name" value="HATPase_c"/>
    <property type="match status" value="1"/>
</dbReference>
<feature type="domain" description="Histidine kinase" evidence="15">
    <location>
        <begin position="419"/>
        <end position="651"/>
    </location>
</feature>
<feature type="transmembrane region" description="Helical" evidence="14">
    <location>
        <begin position="20"/>
        <end position="40"/>
    </location>
</feature>
<feature type="transmembrane region" description="Helical" evidence="14">
    <location>
        <begin position="151"/>
        <end position="176"/>
    </location>
</feature>
<dbReference type="InterPro" id="IPR033414">
    <property type="entry name" value="Sensor_dom"/>
</dbReference>
<reference evidence="17 18" key="1">
    <citation type="submission" date="2017-11" db="EMBL/GenBank/DDBJ databases">
        <title>Draft genome sequence of environmental isolate Aeromonas lusitania sp. nov. MDC 2473.</title>
        <authorList>
            <person name="Colston S.M."/>
            <person name="Navarro A."/>
            <person name="Martinez-Murcia A.J."/>
            <person name="Graf J."/>
        </authorList>
    </citation>
    <scope>NUCLEOTIDE SEQUENCE [LARGE SCALE GENOMIC DNA]</scope>
    <source>
        <strain evidence="17 18">MDC 2473</strain>
    </source>
</reference>
<evidence type="ECO:0000313" key="17">
    <source>
        <dbReference type="EMBL" id="PJC93675.1"/>
    </source>
</evidence>
<dbReference type="EC" id="2.7.13.3" evidence="3"/>
<dbReference type="SUPFAM" id="SSF55874">
    <property type="entry name" value="ATPase domain of HSP90 chaperone/DNA topoisomerase II/histidine kinase"/>
    <property type="match status" value="1"/>
</dbReference>
<evidence type="ECO:0000259" key="15">
    <source>
        <dbReference type="PROSITE" id="PS50109"/>
    </source>
</evidence>
<dbReference type="Gene3D" id="1.10.287.130">
    <property type="match status" value="1"/>
</dbReference>
<evidence type="ECO:0000256" key="14">
    <source>
        <dbReference type="SAM" id="Phobius"/>
    </source>
</evidence>
<dbReference type="InterPro" id="IPR003660">
    <property type="entry name" value="HAMP_dom"/>
</dbReference>
<dbReference type="PANTHER" id="PTHR42878:SF7">
    <property type="entry name" value="SENSOR HISTIDINE KINASE GLRK"/>
    <property type="match status" value="1"/>
</dbReference>
<evidence type="ECO:0000256" key="1">
    <source>
        <dbReference type="ARBA" id="ARBA00000085"/>
    </source>
</evidence>
<dbReference type="EMBL" id="PGCP01000011">
    <property type="protein sequence ID" value="PJC93675.1"/>
    <property type="molecule type" value="Genomic_DNA"/>
</dbReference>
<dbReference type="InterPro" id="IPR035965">
    <property type="entry name" value="PAS-like_dom_sf"/>
</dbReference>
<dbReference type="OrthoDB" id="2521613at2"/>
<keyword evidence="6 14" id="KW-0812">Transmembrane</keyword>
<dbReference type="AlphaFoldDB" id="A0A2M8HAV7"/>